<accession>A0A0V0RP18</accession>
<sequence length="97" mass="11109">MPEMFHVQKLEVSSSVGRELLMGEFPMYSKWTENEGKSTCPERRNIAQDLAVSTILHDNVEKHSYTKIQLSSIRFNGVSDGLLPCRPFIRQVRVCLP</sequence>
<keyword evidence="2" id="KW-1185">Reference proteome</keyword>
<dbReference type="Proteomes" id="UP000054630">
    <property type="component" value="Unassembled WGS sequence"/>
</dbReference>
<comment type="caution">
    <text evidence="1">The sequence shown here is derived from an EMBL/GenBank/DDBJ whole genome shotgun (WGS) entry which is preliminary data.</text>
</comment>
<reference evidence="1 2" key="1">
    <citation type="submission" date="2015-01" db="EMBL/GenBank/DDBJ databases">
        <title>Evolution of Trichinella species and genotypes.</title>
        <authorList>
            <person name="Korhonen P.K."/>
            <person name="Edoardo P."/>
            <person name="Giuseppe L.R."/>
            <person name="Gasser R.B."/>
        </authorList>
    </citation>
    <scope>NUCLEOTIDE SEQUENCE [LARGE SCALE GENOMIC DNA]</scope>
    <source>
        <strain evidence="1">ISS37</strain>
    </source>
</reference>
<dbReference type="EMBL" id="JYDL01000113">
    <property type="protein sequence ID" value="KRX16175.1"/>
    <property type="molecule type" value="Genomic_DNA"/>
</dbReference>
<evidence type="ECO:0000313" key="1">
    <source>
        <dbReference type="EMBL" id="KRX16175.1"/>
    </source>
</evidence>
<organism evidence="1 2">
    <name type="scientific">Trichinella nelsoni</name>
    <dbReference type="NCBI Taxonomy" id="6336"/>
    <lineage>
        <taxon>Eukaryota</taxon>
        <taxon>Metazoa</taxon>
        <taxon>Ecdysozoa</taxon>
        <taxon>Nematoda</taxon>
        <taxon>Enoplea</taxon>
        <taxon>Dorylaimia</taxon>
        <taxon>Trichinellida</taxon>
        <taxon>Trichinellidae</taxon>
        <taxon>Trichinella</taxon>
    </lineage>
</organism>
<dbReference type="AlphaFoldDB" id="A0A0V0RP18"/>
<protein>
    <submittedName>
        <fullName evidence="1">Uncharacterized protein</fullName>
    </submittedName>
</protein>
<gene>
    <name evidence="1" type="ORF">T07_1785</name>
</gene>
<proteinExistence type="predicted"/>
<evidence type="ECO:0000313" key="2">
    <source>
        <dbReference type="Proteomes" id="UP000054630"/>
    </source>
</evidence>
<name>A0A0V0RP18_9BILA</name>